<organism evidence="1 2">
    <name type="scientific">Persea americana</name>
    <name type="common">Avocado</name>
    <dbReference type="NCBI Taxonomy" id="3435"/>
    <lineage>
        <taxon>Eukaryota</taxon>
        <taxon>Viridiplantae</taxon>
        <taxon>Streptophyta</taxon>
        <taxon>Embryophyta</taxon>
        <taxon>Tracheophyta</taxon>
        <taxon>Spermatophyta</taxon>
        <taxon>Magnoliopsida</taxon>
        <taxon>Magnoliidae</taxon>
        <taxon>Laurales</taxon>
        <taxon>Lauraceae</taxon>
        <taxon>Persea</taxon>
    </lineage>
</organism>
<accession>A0ACC2K899</accession>
<protein>
    <submittedName>
        <fullName evidence="1">Uncharacterized protein</fullName>
    </submittedName>
</protein>
<evidence type="ECO:0000313" key="2">
    <source>
        <dbReference type="Proteomes" id="UP001234297"/>
    </source>
</evidence>
<evidence type="ECO:0000313" key="1">
    <source>
        <dbReference type="EMBL" id="KAJ8617363.1"/>
    </source>
</evidence>
<dbReference type="EMBL" id="CM056812">
    <property type="protein sequence ID" value="KAJ8617363.1"/>
    <property type="molecule type" value="Genomic_DNA"/>
</dbReference>
<reference evidence="1 2" key="1">
    <citation type="journal article" date="2022" name="Hortic Res">
        <title>A haplotype resolved chromosomal level avocado genome allows analysis of novel avocado genes.</title>
        <authorList>
            <person name="Nath O."/>
            <person name="Fletcher S.J."/>
            <person name="Hayward A."/>
            <person name="Shaw L.M."/>
            <person name="Masouleh A.K."/>
            <person name="Furtado A."/>
            <person name="Henry R.J."/>
            <person name="Mitter N."/>
        </authorList>
    </citation>
    <scope>NUCLEOTIDE SEQUENCE [LARGE SCALE GENOMIC DNA]</scope>
    <source>
        <strain evidence="2">cv. Hass</strain>
    </source>
</reference>
<dbReference type="Proteomes" id="UP001234297">
    <property type="component" value="Chromosome 4"/>
</dbReference>
<gene>
    <name evidence="1" type="ORF">MRB53_013549</name>
</gene>
<proteinExistence type="predicted"/>
<sequence length="73" mass="8380">MVILKRETYSTDTRVSSNVNFNTCTKNDNSFEDSCRCLHGNPRSVKNVSNLGNVDHKFELRRGRLSWKSLSES</sequence>
<name>A0ACC2K899_PERAE</name>
<comment type="caution">
    <text evidence="1">The sequence shown here is derived from an EMBL/GenBank/DDBJ whole genome shotgun (WGS) entry which is preliminary data.</text>
</comment>
<keyword evidence="2" id="KW-1185">Reference proteome</keyword>